<dbReference type="EMBL" id="JACGWJ010000729">
    <property type="protein sequence ID" value="KAL0289007.1"/>
    <property type="molecule type" value="Genomic_DNA"/>
</dbReference>
<gene>
    <name evidence="1" type="ORF">Sradi_7082800</name>
</gene>
<protein>
    <recommendedName>
        <fullName evidence="2">Integrase catalytic domain-containing protein</fullName>
    </recommendedName>
</protein>
<dbReference type="SUPFAM" id="SSF53098">
    <property type="entry name" value="Ribonuclease H-like"/>
    <property type="match status" value="1"/>
</dbReference>
<reference evidence="1" key="1">
    <citation type="submission" date="2020-06" db="EMBL/GenBank/DDBJ databases">
        <authorList>
            <person name="Li T."/>
            <person name="Hu X."/>
            <person name="Zhang T."/>
            <person name="Song X."/>
            <person name="Zhang H."/>
            <person name="Dai N."/>
            <person name="Sheng W."/>
            <person name="Hou X."/>
            <person name="Wei L."/>
        </authorList>
    </citation>
    <scope>NUCLEOTIDE SEQUENCE</scope>
    <source>
        <strain evidence="1">G02</strain>
        <tissue evidence="1">Leaf</tissue>
    </source>
</reference>
<proteinExistence type="predicted"/>
<sequence length="157" mass="17624">MSRQKGRLISSSSILSNTGACRRTSLVIETLASLAFFWTELFKILGSRLSMSSSYHPQSDGQTERFNSMWRNTSTLCARYSEGLGEAFGCRSVVFQCPKELFHQQERFEIVTGQQPLLPHTLDSPQGVRSPLARSFSQSGSRMLISPEVAWRKLRSG</sequence>
<name>A0AAW2J3I0_SESRA</name>
<dbReference type="InterPro" id="IPR012337">
    <property type="entry name" value="RNaseH-like_sf"/>
</dbReference>
<dbReference type="InterPro" id="IPR036397">
    <property type="entry name" value="RNaseH_sf"/>
</dbReference>
<evidence type="ECO:0000313" key="1">
    <source>
        <dbReference type="EMBL" id="KAL0289007.1"/>
    </source>
</evidence>
<organism evidence="1">
    <name type="scientific">Sesamum radiatum</name>
    <name type="common">Black benniseed</name>
    <dbReference type="NCBI Taxonomy" id="300843"/>
    <lineage>
        <taxon>Eukaryota</taxon>
        <taxon>Viridiplantae</taxon>
        <taxon>Streptophyta</taxon>
        <taxon>Embryophyta</taxon>
        <taxon>Tracheophyta</taxon>
        <taxon>Spermatophyta</taxon>
        <taxon>Magnoliopsida</taxon>
        <taxon>eudicotyledons</taxon>
        <taxon>Gunneridae</taxon>
        <taxon>Pentapetalae</taxon>
        <taxon>asterids</taxon>
        <taxon>lamiids</taxon>
        <taxon>Lamiales</taxon>
        <taxon>Pedaliaceae</taxon>
        <taxon>Sesamum</taxon>
    </lineage>
</organism>
<dbReference type="AlphaFoldDB" id="A0AAW2J3I0"/>
<dbReference type="Gene3D" id="3.30.420.10">
    <property type="entry name" value="Ribonuclease H-like superfamily/Ribonuclease H"/>
    <property type="match status" value="1"/>
</dbReference>
<reference evidence="1" key="2">
    <citation type="journal article" date="2024" name="Plant">
        <title>Genomic evolution and insights into agronomic trait innovations of Sesamum species.</title>
        <authorList>
            <person name="Miao H."/>
            <person name="Wang L."/>
            <person name="Qu L."/>
            <person name="Liu H."/>
            <person name="Sun Y."/>
            <person name="Le M."/>
            <person name="Wang Q."/>
            <person name="Wei S."/>
            <person name="Zheng Y."/>
            <person name="Lin W."/>
            <person name="Duan Y."/>
            <person name="Cao H."/>
            <person name="Xiong S."/>
            <person name="Wang X."/>
            <person name="Wei L."/>
            <person name="Li C."/>
            <person name="Ma Q."/>
            <person name="Ju M."/>
            <person name="Zhao R."/>
            <person name="Li G."/>
            <person name="Mu C."/>
            <person name="Tian Q."/>
            <person name="Mei H."/>
            <person name="Zhang T."/>
            <person name="Gao T."/>
            <person name="Zhang H."/>
        </authorList>
    </citation>
    <scope>NUCLEOTIDE SEQUENCE</scope>
    <source>
        <strain evidence="1">G02</strain>
    </source>
</reference>
<accession>A0AAW2J3I0</accession>
<dbReference type="GO" id="GO:0003676">
    <property type="term" value="F:nucleic acid binding"/>
    <property type="evidence" value="ECO:0007669"/>
    <property type="project" value="InterPro"/>
</dbReference>
<comment type="caution">
    <text evidence="1">The sequence shown here is derived from an EMBL/GenBank/DDBJ whole genome shotgun (WGS) entry which is preliminary data.</text>
</comment>
<evidence type="ECO:0008006" key="2">
    <source>
        <dbReference type="Google" id="ProtNLM"/>
    </source>
</evidence>